<gene>
    <name evidence="9" type="ORF">OF850_13005</name>
</gene>
<accession>A0ABT3NWK0</accession>
<evidence type="ECO:0000256" key="3">
    <source>
        <dbReference type="ARBA" id="ARBA00022576"/>
    </source>
</evidence>
<evidence type="ECO:0000313" key="10">
    <source>
        <dbReference type="Proteomes" id="UP001526430"/>
    </source>
</evidence>
<dbReference type="Proteomes" id="UP001526430">
    <property type="component" value="Unassembled WGS sequence"/>
</dbReference>
<keyword evidence="5" id="KW-0663">Pyridoxal phosphate</keyword>
<keyword evidence="3 7" id="KW-0032">Aminotransferase</keyword>
<dbReference type="EC" id="2.6.1.-" evidence="7"/>
<dbReference type="InterPro" id="IPR050596">
    <property type="entry name" value="AspAT/PAT-like"/>
</dbReference>
<dbReference type="PROSITE" id="PS00105">
    <property type="entry name" value="AA_TRANSFER_CLASS_1"/>
    <property type="match status" value="1"/>
</dbReference>
<keyword evidence="4 7" id="KW-0808">Transferase</keyword>
<evidence type="ECO:0000313" key="9">
    <source>
        <dbReference type="EMBL" id="MCW8086552.1"/>
    </source>
</evidence>
<evidence type="ECO:0000256" key="1">
    <source>
        <dbReference type="ARBA" id="ARBA00001933"/>
    </source>
</evidence>
<protein>
    <recommendedName>
        <fullName evidence="7">Aminotransferase</fullName>
        <ecNumber evidence="7">2.6.1.-</ecNumber>
    </recommendedName>
</protein>
<comment type="similarity">
    <text evidence="2 7">Belongs to the class-I pyridoxal-phosphate-dependent aminotransferase family.</text>
</comment>
<dbReference type="InterPro" id="IPR004838">
    <property type="entry name" value="NHTrfase_class1_PyrdxlP-BS"/>
</dbReference>
<dbReference type="GO" id="GO:0008483">
    <property type="term" value="F:transaminase activity"/>
    <property type="evidence" value="ECO:0007669"/>
    <property type="project" value="UniProtKB-KW"/>
</dbReference>
<comment type="catalytic activity">
    <reaction evidence="6">
        <text>L-aspartate + 2-oxoglutarate = oxaloacetate + L-glutamate</text>
        <dbReference type="Rhea" id="RHEA:21824"/>
        <dbReference type="ChEBI" id="CHEBI:16452"/>
        <dbReference type="ChEBI" id="CHEBI:16810"/>
        <dbReference type="ChEBI" id="CHEBI:29985"/>
        <dbReference type="ChEBI" id="CHEBI:29991"/>
        <dbReference type="EC" id="2.6.1.1"/>
    </reaction>
</comment>
<evidence type="ECO:0000256" key="7">
    <source>
        <dbReference type="RuleBase" id="RU000481"/>
    </source>
</evidence>
<dbReference type="RefSeq" id="WP_301590617.1">
    <property type="nucleotide sequence ID" value="NZ_JAPFQI010000009.1"/>
</dbReference>
<feature type="domain" description="Aminotransferase class I/classII large" evidence="8">
    <location>
        <begin position="45"/>
        <end position="391"/>
    </location>
</feature>
<dbReference type="Gene3D" id="3.40.640.10">
    <property type="entry name" value="Type I PLP-dependent aspartate aminotransferase-like (Major domain)"/>
    <property type="match status" value="1"/>
</dbReference>
<dbReference type="EMBL" id="JAPFQI010000009">
    <property type="protein sequence ID" value="MCW8086552.1"/>
    <property type="molecule type" value="Genomic_DNA"/>
</dbReference>
<name>A0ABT3NWK0_9PROT</name>
<dbReference type="InterPro" id="IPR015424">
    <property type="entry name" value="PyrdxlP-dep_Trfase"/>
</dbReference>
<comment type="caution">
    <text evidence="9">The sequence shown here is derived from an EMBL/GenBank/DDBJ whole genome shotgun (WGS) entry which is preliminary data.</text>
</comment>
<dbReference type="InterPro" id="IPR004839">
    <property type="entry name" value="Aminotransferase_I/II_large"/>
</dbReference>
<evidence type="ECO:0000259" key="8">
    <source>
        <dbReference type="Pfam" id="PF00155"/>
    </source>
</evidence>
<reference evidence="9 10" key="1">
    <citation type="submission" date="2022-10" db="EMBL/GenBank/DDBJ databases">
        <title>Roseococcus glaciei nov., sp. nov., isolated from glacier.</title>
        <authorList>
            <person name="Liu Q."/>
            <person name="Xin Y.-H."/>
        </authorList>
    </citation>
    <scope>NUCLEOTIDE SEQUENCE [LARGE SCALE GENOMIC DNA]</scope>
    <source>
        <strain evidence="9 10">MDT2-1-1</strain>
    </source>
</reference>
<dbReference type="SUPFAM" id="SSF53383">
    <property type="entry name" value="PLP-dependent transferases"/>
    <property type="match status" value="1"/>
</dbReference>
<dbReference type="CDD" id="cd00609">
    <property type="entry name" value="AAT_like"/>
    <property type="match status" value="1"/>
</dbReference>
<dbReference type="PANTHER" id="PTHR46383">
    <property type="entry name" value="ASPARTATE AMINOTRANSFERASE"/>
    <property type="match status" value="1"/>
</dbReference>
<sequence length="404" mass="43010">MPLDNLVYRVPRLAATAERVGTPPIPACRDWAGRYDGRHGPLLDLTQAVPAGPPHPDLLARLGAASADPALSSYGPLEGEAALREAVAAETNRIYGSDARPDDVRITAGANLGFTLAMMALVAPGDEVILPLPWFFNHQMALALRGVSARPLPAGPDFLPDPDAAAALIGPNTRAIVLVSPSNPTGAPIPAGHIARFAELCRERGLWLVLDETYRDFLPEGHGAPHALFGRADWRDFVVQIYSFSKAYGVPGHRMGAVLAGPVVRAAFMKAVDNIQLCPPRPPQAALAWAIPALGGWREERAQAMREAGRSFLAALDRVPGFQVDAAGGFFAWLRIPEGALDGRAAAEVLAARHGLVTLPGCFFGPGNERHLRLAHACLPPDRHDEAAARLADFARSPDAGQDF</sequence>
<evidence type="ECO:0000256" key="5">
    <source>
        <dbReference type="ARBA" id="ARBA00022898"/>
    </source>
</evidence>
<dbReference type="PANTHER" id="PTHR46383:SF1">
    <property type="entry name" value="ASPARTATE AMINOTRANSFERASE"/>
    <property type="match status" value="1"/>
</dbReference>
<dbReference type="InterPro" id="IPR015421">
    <property type="entry name" value="PyrdxlP-dep_Trfase_major"/>
</dbReference>
<keyword evidence="10" id="KW-1185">Reference proteome</keyword>
<evidence type="ECO:0000256" key="6">
    <source>
        <dbReference type="ARBA" id="ARBA00049185"/>
    </source>
</evidence>
<organism evidence="9 10">
    <name type="scientific">Sabulicella glaciei</name>
    <dbReference type="NCBI Taxonomy" id="2984948"/>
    <lineage>
        <taxon>Bacteria</taxon>
        <taxon>Pseudomonadati</taxon>
        <taxon>Pseudomonadota</taxon>
        <taxon>Alphaproteobacteria</taxon>
        <taxon>Acetobacterales</taxon>
        <taxon>Acetobacteraceae</taxon>
        <taxon>Sabulicella</taxon>
    </lineage>
</organism>
<dbReference type="Pfam" id="PF00155">
    <property type="entry name" value="Aminotran_1_2"/>
    <property type="match status" value="1"/>
</dbReference>
<evidence type="ECO:0000256" key="4">
    <source>
        <dbReference type="ARBA" id="ARBA00022679"/>
    </source>
</evidence>
<comment type="cofactor">
    <cofactor evidence="1 7">
        <name>pyridoxal 5'-phosphate</name>
        <dbReference type="ChEBI" id="CHEBI:597326"/>
    </cofactor>
</comment>
<evidence type="ECO:0000256" key="2">
    <source>
        <dbReference type="ARBA" id="ARBA00007441"/>
    </source>
</evidence>
<proteinExistence type="inferred from homology"/>
<dbReference type="NCBIfam" id="NF005732">
    <property type="entry name" value="PRK07550.1"/>
    <property type="match status" value="1"/>
</dbReference>